<keyword evidence="4" id="KW-0175">Coiled coil</keyword>
<organism evidence="7 9">
    <name type="scientific">Burkholderia gladioli</name>
    <name type="common">Pseudomonas marginata</name>
    <name type="synonym">Phytomonas marginata</name>
    <dbReference type="NCBI Taxonomy" id="28095"/>
    <lineage>
        <taxon>Bacteria</taxon>
        <taxon>Pseudomonadati</taxon>
        <taxon>Pseudomonadota</taxon>
        <taxon>Betaproteobacteria</taxon>
        <taxon>Burkholderiales</taxon>
        <taxon>Burkholderiaceae</taxon>
        <taxon>Burkholderia</taxon>
    </lineage>
</organism>
<dbReference type="Gene3D" id="6.10.140.1990">
    <property type="match status" value="1"/>
</dbReference>
<dbReference type="Proteomes" id="UP001059745">
    <property type="component" value="Chromosome 1"/>
</dbReference>
<dbReference type="GO" id="GO:0015562">
    <property type="term" value="F:efflux transmembrane transporter activity"/>
    <property type="evidence" value="ECO:0007669"/>
    <property type="project" value="TreeGrafter"/>
</dbReference>
<dbReference type="AlphaFoldDB" id="A0AAW3ER53"/>
<dbReference type="SUPFAM" id="SSF111369">
    <property type="entry name" value="HlyD-like secretion proteins"/>
    <property type="match status" value="1"/>
</dbReference>
<dbReference type="KEGG" id="bgo:BM43_3467"/>
<evidence type="ECO:0000256" key="2">
    <source>
        <dbReference type="ARBA" id="ARBA00009477"/>
    </source>
</evidence>
<dbReference type="GO" id="GO:1990961">
    <property type="term" value="P:xenobiotic detoxification by transmembrane export across the plasma membrane"/>
    <property type="evidence" value="ECO:0007669"/>
    <property type="project" value="InterPro"/>
</dbReference>
<reference evidence="8" key="2">
    <citation type="submission" date="2022-09" db="EMBL/GenBank/DDBJ databases">
        <title>Genomic of Burkholderia gladioli.</title>
        <authorList>
            <person name="Wu H."/>
        </authorList>
    </citation>
    <scope>NUCLEOTIDE SEQUENCE</scope>
    <source>
        <strain evidence="8">ZN-S4</strain>
    </source>
</reference>
<dbReference type="InterPro" id="IPR058625">
    <property type="entry name" value="MdtA-like_BSH"/>
</dbReference>
<dbReference type="InterPro" id="IPR058627">
    <property type="entry name" value="MdtA-like_C"/>
</dbReference>
<dbReference type="EMBL" id="CP104214">
    <property type="protein sequence ID" value="UWX68545.1"/>
    <property type="molecule type" value="Genomic_DNA"/>
</dbReference>
<dbReference type="GeneID" id="66457910"/>
<dbReference type="Gene3D" id="2.40.30.170">
    <property type="match status" value="1"/>
</dbReference>
<accession>A0AAW3ER53</accession>
<feature type="domain" description="Multidrug resistance protein MdtA-like C-terminal permuted SH3" evidence="6">
    <location>
        <begin position="326"/>
        <end position="383"/>
    </location>
</feature>
<dbReference type="GO" id="GO:0019898">
    <property type="term" value="C:extrinsic component of membrane"/>
    <property type="evidence" value="ECO:0007669"/>
    <property type="project" value="InterPro"/>
</dbReference>
<dbReference type="PANTHER" id="PTHR30469">
    <property type="entry name" value="MULTIDRUG RESISTANCE PROTEIN MDTA"/>
    <property type="match status" value="1"/>
</dbReference>
<evidence type="ECO:0000259" key="5">
    <source>
        <dbReference type="Pfam" id="PF25917"/>
    </source>
</evidence>
<feature type="domain" description="Multidrug resistance protein MdtA-like barrel-sandwich hybrid" evidence="5">
    <location>
        <begin position="65"/>
        <end position="221"/>
    </location>
</feature>
<evidence type="ECO:0000256" key="1">
    <source>
        <dbReference type="ARBA" id="ARBA00004196"/>
    </source>
</evidence>
<dbReference type="GO" id="GO:1990281">
    <property type="term" value="C:efflux pump complex"/>
    <property type="evidence" value="ECO:0007669"/>
    <property type="project" value="TreeGrafter"/>
</dbReference>
<comment type="similarity">
    <text evidence="2">Belongs to the membrane fusion protein (MFP) (TC 8.A.1) family.</text>
</comment>
<dbReference type="EMBL" id="JPGG01000018">
    <property type="protein sequence ID" value="KGC09155.1"/>
    <property type="molecule type" value="Genomic_DNA"/>
</dbReference>
<dbReference type="Gene3D" id="2.40.50.100">
    <property type="match status" value="1"/>
</dbReference>
<dbReference type="GO" id="GO:0030313">
    <property type="term" value="C:cell envelope"/>
    <property type="evidence" value="ECO:0007669"/>
    <property type="project" value="UniProtKB-SubCell"/>
</dbReference>
<evidence type="ECO:0000256" key="4">
    <source>
        <dbReference type="ARBA" id="ARBA00023054"/>
    </source>
</evidence>
<comment type="subcellular location">
    <subcellularLocation>
        <location evidence="1">Cell envelope</location>
    </subcellularLocation>
</comment>
<dbReference type="RefSeq" id="WP_036051428.1">
    <property type="nucleotide sequence ID" value="NZ_CADEPT010000012.1"/>
</dbReference>
<evidence type="ECO:0000313" key="8">
    <source>
        <dbReference type="EMBL" id="UWX68545.1"/>
    </source>
</evidence>
<name>A0AAW3ER53_BURGA</name>
<keyword evidence="3" id="KW-0813">Transport</keyword>
<dbReference type="Gene3D" id="2.40.420.20">
    <property type="match status" value="1"/>
</dbReference>
<dbReference type="Pfam" id="PF25917">
    <property type="entry name" value="BSH_RND"/>
    <property type="match status" value="1"/>
</dbReference>
<dbReference type="InterPro" id="IPR006143">
    <property type="entry name" value="RND_pump_MFP"/>
</dbReference>
<protein>
    <submittedName>
        <fullName evidence="8">Efflux RND transporter periplasmic adaptor subunit</fullName>
    </submittedName>
    <submittedName>
        <fullName evidence="7">Efflux transporter, RND family, MFP subunit</fullName>
    </submittedName>
</protein>
<reference evidence="7 9" key="1">
    <citation type="submission" date="2014-04" db="EMBL/GenBank/DDBJ databases">
        <authorList>
            <person name="Bishop-Lilly K.A."/>
            <person name="Broomall S.M."/>
            <person name="Chain P.S."/>
            <person name="Chertkov O."/>
            <person name="Coyne S.R."/>
            <person name="Daligault H.E."/>
            <person name="Davenport K.W."/>
            <person name="Erkkila T."/>
            <person name="Frey K.G."/>
            <person name="Gibbons H.S."/>
            <person name="Gu W."/>
            <person name="Jaissle J."/>
            <person name="Johnson S.L."/>
            <person name="Koroleva G.I."/>
            <person name="Ladner J.T."/>
            <person name="Lo C.-C."/>
            <person name="Minogue T.D."/>
            <person name="Munk C."/>
            <person name="Palacios G.F."/>
            <person name="Redden C.L."/>
            <person name="Rosenzweig C.N."/>
            <person name="Scholz M.B."/>
            <person name="Teshima H."/>
            <person name="Xu Y."/>
        </authorList>
    </citation>
    <scope>NUCLEOTIDE SEQUENCE [LARGE SCALE GENOMIC DNA]</scope>
    <source>
        <strain evidence="9">gladioli</strain>
        <strain evidence="7">Gladioli</strain>
    </source>
</reference>
<dbReference type="GO" id="GO:1990195">
    <property type="term" value="C:macrolide transmembrane transporter complex"/>
    <property type="evidence" value="ECO:0007669"/>
    <property type="project" value="InterPro"/>
</dbReference>
<dbReference type="Pfam" id="PF25967">
    <property type="entry name" value="RND-MFP_C"/>
    <property type="match status" value="1"/>
</dbReference>
<evidence type="ECO:0000313" key="9">
    <source>
        <dbReference type="Proteomes" id="UP000029590"/>
    </source>
</evidence>
<dbReference type="Proteomes" id="UP000029590">
    <property type="component" value="Unassembled WGS sequence"/>
</dbReference>
<dbReference type="PANTHER" id="PTHR30469:SF33">
    <property type="entry name" value="SLR1207 PROTEIN"/>
    <property type="match status" value="1"/>
</dbReference>
<gene>
    <name evidence="7" type="ORF">DM48_5450</name>
    <name evidence="8" type="ORF">NYZ96_09805</name>
</gene>
<evidence type="ECO:0000256" key="3">
    <source>
        <dbReference type="ARBA" id="ARBA00022448"/>
    </source>
</evidence>
<dbReference type="InterPro" id="IPR030190">
    <property type="entry name" value="MacA_alpha-hairpin_sf"/>
</dbReference>
<evidence type="ECO:0000259" key="6">
    <source>
        <dbReference type="Pfam" id="PF25967"/>
    </source>
</evidence>
<dbReference type="NCBIfam" id="TIGR01730">
    <property type="entry name" value="RND_mfp"/>
    <property type="match status" value="1"/>
</dbReference>
<sequence>MSNPVQFARRRPWLAACVVVAVLLLALLAWRAARGPAPAQYLSAEVRRADMEQTVLATGTLHPIEQVAIGAQVNGQIKSIPVKLGDHVKRGQLLAEIDPVLQQNALRSAQASLDSARAQRDSKLALLTQYQHEEERQAFMLQHDASSRANYEVAQGNVETTKADVASLNAQITVSAVQVDNARAQLSYTRITAPMDGDIIAMVAQPGQTVVAAQIVPVLMILANVDTMTVRAKISEADVVRVKPGLPVHFSILGAPDQPYASQLRAIEPAPESIVADSSPQYQQSQQQTQTAVYYNGLFDVANPRHTLRTSMTAQVSIVLGRAAGALSVPRAALGRRIDGDRYEVRVLDQGQPRAREIRVGLMNDTDVQVLSGLAVGERVIVGDSLEQALKAGQQQGSGT</sequence>
<proteinExistence type="inferred from homology"/>
<evidence type="ECO:0000313" key="7">
    <source>
        <dbReference type="EMBL" id="KGC09155.1"/>
    </source>
</evidence>